<comment type="similarity">
    <text evidence="1">Belongs to the bile acid:sodium symporter (BASS) (TC 2.A.28) family.</text>
</comment>
<feature type="chain" id="PRO_5019130129" description="Sodium/bile acid cotransporter" evidence="3">
    <location>
        <begin position="25"/>
        <end position="338"/>
    </location>
</feature>
<evidence type="ECO:0008006" key="6">
    <source>
        <dbReference type="Google" id="ProtNLM"/>
    </source>
</evidence>
<keyword evidence="2" id="KW-0472">Membrane</keyword>
<feature type="transmembrane region" description="Helical" evidence="2">
    <location>
        <begin position="227"/>
        <end position="248"/>
    </location>
</feature>
<dbReference type="Gene3D" id="1.20.1530.20">
    <property type="match status" value="1"/>
</dbReference>
<name>A0A433TLN7_ELYCH</name>
<comment type="caution">
    <text evidence="4">The sequence shown here is derived from an EMBL/GenBank/DDBJ whole genome shotgun (WGS) entry which is preliminary data.</text>
</comment>
<keyword evidence="3" id="KW-0732">Signal</keyword>
<dbReference type="GO" id="GO:0005886">
    <property type="term" value="C:plasma membrane"/>
    <property type="evidence" value="ECO:0007669"/>
    <property type="project" value="TreeGrafter"/>
</dbReference>
<feature type="transmembrane region" description="Helical" evidence="2">
    <location>
        <begin position="164"/>
        <end position="183"/>
    </location>
</feature>
<feature type="transmembrane region" description="Helical" evidence="2">
    <location>
        <begin position="299"/>
        <end position="321"/>
    </location>
</feature>
<keyword evidence="2" id="KW-1133">Transmembrane helix</keyword>
<proteinExistence type="inferred from homology"/>
<dbReference type="Proteomes" id="UP000271974">
    <property type="component" value="Unassembled WGS sequence"/>
</dbReference>
<dbReference type="Pfam" id="PF13593">
    <property type="entry name" value="SBF_like"/>
    <property type="match status" value="1"/>
</dbReference>
<dbReference type="PANTHER" id="PTHR18640">
    <property type="entry name" value="SOLUTE CARRIER FAMILY 10 MEMBER 7"/>
    <property type="match status" value="1"/>
</dbReference>
<accession>A0A433TLN7</accession>
<keyword evidence="5" id="KW-1185">Reference proteome</keyword>
<dbReference type="PIRSF" id="PIRSF026166">
    <property type="entry name" value="UCP026166"/>
    <property type="match status" value="1"/>
</dbReference>
<evidence type="ECO:0000256" key="3">
    <source>
        <dbReference type="SAM" id="SignalP"/>
    </source>
</evidence>
<evidence type="ECO:0000313" key="4">
    <source>
        <dbReference type="EMBL" id="RUS82474.1"/>
    </source>
</evidence>
<evidence type="ECO:0000313" key="5">
    <source>
        <dbReference type="Proteomes" id="UP000271974"/>
    </source>
</evidence>
<sequence length="338" mass="37552">MKNLHFCIGILVAIFLAKLNPSIGNTGGILRPEITVKYFAVSIIFFNSGITLPTKDLTGAILQWDLHLFIQGFTFVVFPLIVSLLVYILQYTFLQPALLEGMTVLSTMPPPVSSAIILTKAVGGNEAAAVFNSAFGSTLGIFVTPFLIVLLLGSSEIDMPYDKIFQQLCLTVVFPLIAGQIIHNTMYRSYTRLHIPFKTIGQVLILFIIYTTFCATFSRTDIKLDAISLVCTVVLIFLLQLSIMTFLLRVSSSSMFNFTSADSIAITYCGTHKSLTLGIPMIDIIFGYSSNISLLSIPLLMYNPIQIVLGGMSIELFRQWLLDHKRQRRKPAFAWSHV</sequence>
<dbReference type="InterPro" id="IPR016833">
    <property type="entry name" value="Put_Na-Bile_cotransptr"/>
</dbReference>
<keyword evidence="2" id="KW-0812">Transmembrane</keyword>
<feature type="signal peptide" evidence="3">
    <location>
        <begin position="1"/>
        <end position="24"/>
    </location>
</feature>
<protein>
    <recommendedName>
        <fullName evidence="6">Sodium/bile acid cotransporter</fullName>
    </recommendedName>
</protein>
<dbReference type="OrthoDB" id="188035at2759"/>
<evidence type="ECO:0000256" key="2">
    <source>
        <dbReference type="SAM" id="Phobius"/>
    </source>
</evidence>
<reference evidence="4 5" key="1">
    <citation type="submission" date="2019-01" db="EMBL/GenBank/DDBJ databases">
        <title>A draft genome assembly of the solar-powered sea slug Elysia chlorotica.</title>
        <authorList>
            <person name="Cai H."/>
            <person name="Li Q."/>
            <person name="Fang X."/>
            <person name="Li J."/>
            <person name="Curtis N.E."/>
            <person name="Altenburger A."/>
            <person name="Shibata T."/>
            <person name="Feng M."/>
            <person name="Maeda T."/>
            <person name="Schwartz J.A."/>
            <person name="Shigenobu S."/>
            <person name="Lundholm N."/>
            <person name="Nishiyama T."/>
            <person name="Yang H."/>
            <person name="Hasebe M."/>
            <person name="Li S."/>
            <person name="Pierce S.K."/>
            <person name="Wang J."/>
        </authorList>
    </citation>
    <scope>NUCLEOTIDE SEQUENCE [LARGE SCALE GENOMIC DNA]</scope>
    <source>
        <strain evidence="4">EC2010</strain>
        <tissue evidence="4">Whole organism of an adult</tissue>
    </source>
</reference>
<dbReference type="InterPro" id="IPR038770">
    <property type="entry name" value="Na+/solute_symporter_sf"/>
</dbReference>
<dbReference type="AlphaFoldDB" id="A0A433TLN7"/>
<feature type="transmembrane region" description="Helical" evidence="2">
    <location>
        <begin position="129"/>
        <end position="152"/>
    </location>
</feature>
<gene>
    <name evidence="4" type="ORF">EGW08_009780</name>
</gene>
<organism evidence="4 5">
    <name type="scientific">Elysia chlorotica</name>
    <name type="common">Eastern emerald elysia</name>
    <name type="synonym">Sea slug</name>
    <dbReference type="NCBI Taxonomy" id="188477"/>
    <lineage>
        <taxon>Eukaryota</taxon>
        <taxon>Metazoa</taxon>
        <taxon>Spiralia</taxon>
        <taxon>Lophotrochozoa</taxon>
        <taxon>Mollusca</taxon>
        <taxon>Gastropoda</taxon>
        <taxon>Heterobranchia</taxon>
        <taxon>Euthyneura</taxon>
        <taxon>Panpulmonata</taxon>
        <taxon>Sacoglossa</taxon>
        <taxon>Placobranchoidea</taxon>
        <taxon>Plakobranchidae</taxon>
        <taxon>Elysia</taxon>
    </lineage>
</organism>
<feature type="transmembrane region" description="Helical" evidence="2">
    <location>
        <begin position="66"/>
        <end position="89"/>
    </location>
</feature>
<dbReference type="EMBL" id="RQTK01000285">
    <property type="protein sequence ID" value="RUS82474.1"/>
    <property type="molecule type" value="Genomic_DNA"/>
</dbReference>
<dbReference type="PANTHER" id="PTHR18640:SF5">
    <property type="entry name" value="SODIUM_BILE ACID COTRANSPORTER 7"/>
    <property type="match status" value="1"/>
</dbReference>
<evidence type="ECO:0000256" key="1">
    <source>
        <dbReference type="ARBA" id="ARBA00006528"/>
    </source>
</evidence>
<dbReference type="STRING" id="188477.A0A433TLN7"/>
<feature type="transmembrane region" description="Helical" evidence="2">
    <location>
        <begin position="195"/>
        <end position="215"/>
    </location>
</feature>